<reference evidence="3 4" key="1">
    <citation type="submission" date="2019-12" db="EMBL/GenBank/DDBJ databases">
        <authorList>
            <person name="Kun Z."/>
        </authorList>
    </citation>
    <scope>NUCLEOTIDE SEQUENCE [LARGE SCALE GENOMIC DNA]</scope>
    <source>
        <strain evidence="3 4">YIM 123512</strain>
    </source>
</reference>
<evidence type="ECO:0000256" key="2">
    <source>
        <dbReference type="SAM" id="Phobius"/>
    </source>
</evidence>
<evidence type="ECO:0000256" key="1">
    <source>
        <dbReference type="SAM" id="MobiDB-lite"/>
    </source>
</evidence>
<keyword evidence="2" id="KW-0472">Membrane</keyword>
<feature type="compositionally biased region" description="Pro residues" evidence="1">
    <location>
        <begin position="68"/>
        <end position="83"/>
    </location>
</feature>
<sequence>MNLASAPVLGLAAVAASPALYQGFVTGALPLDTTLIRYLVAVVVVWAGLSVMAMLVQPSPSTTTRLDPPAPVDPPGPESPGPA</sequence>
<evidence type="ECO:0000313" key="4">
    <source>
        <dbReference type="Proteomes" id="UP000473325"/>
    </source>
</evidence>
<feature type="region of interest" description="Disordered" evidence="1">
    <location>
        <begin position="59"/>
        <end position="83"/>
    </location>
</feature>
<accession>A0A6L7EWL4</accession>
<keyword evidence="2" id="KW-1133">Transmembrane helix</keyword>
<evidence type="ECO:0000313" key="3">
    <source>
        <dbReference type="EMBL" id="MXG87971.1"/>
    </source>
</evidence>
<protein>
    <submittedName>
        <fullName evidence="3">Uncharacterized protein</fullName>
    </submittedName>
</protein>
<comment type="caution">
    <text evidence="3">The sequence shown here is derived from an EMBL/GenBank/DDBJ whole genome shotgun (WGS) entry which is preliminary data.</text>
</comment>
<gene>
    <name evidence="3" type="ORF">GRQ65_00215</name>
</gene>
<keyword evidence="4" id="KW-1185">Reference proteome</keyword>
<proteinExistence type="predicted"/>
<organism evidence="3 4">
    <name type="scientific">Nocardioides flavescens</name>
    <dbReference type="NCBI Taxonomy" id="2691959"/>
    <lineage>
        <taxon>Bacteria</taxon>
        <taxon>Bacillati</taxon>
        <taxon>Actinomycetota</taxon>
        <taxon>Actinomycetes</taxon>
        <taxon>Propionibacteriales</taxon>
        <taxon>Nocardioidaceae</taxon>
        <taxon>Nocardioides</taxon>
    </lineage>
</organism>
<feature type="transmembrane region" description="Helical" evidence="2">
    <location>
        <begin position="35"/>
        <end position="56"/>
    </location>
</feature>
<dbReference type="EMBL" id="WUEK01000001">
    <property type="protein sequence ID" value="MXG87971.1"/>
    <property type="molecule type" value="Genomic_DNA"/>
</dbReference>
<dbReference type="AlphaFoldDB" id="A0A6L7EWL4"/>
<name>A0A6L7EWL4_9ACTN</name>
<dbReference type="Proteomes" id="UP000473325">
    <property type="component" value="Unassembled WGS sequence"/>
</dbReference>
<dbReference type="RefSeq" id="WP_160873985.1">
    <property type="nucleotide sequence ID" value="NZ_WUEK01000001.1"/>
</dbReference>
<keyword evidence="2" id="KW-0812">Transmembrane</keyword>